<keyword evidence="1" id="KW-0813">Transport</keyword>
<evidence type="ECO:0000256" key="6">
    <source>
        <dbReference type="ARBA" id="ARBA00038388"/>
    </source>
</evidence>
<dbReference type="Proteomes" id="UP000199236">
    <property type="component" value="Unassembled WGS sequence"/>
</dbReference>
<evidence type="ECO:0000313" key="9">
    <source>
        <dbReference type="EMBL" id="SFO25020.1"/>
    </source>
</evidence>
<reference evidence="9 10" key="1">
    <citation type="submission" date="2016-10" db="EMBL/GenBank/DDBJ databases">
        <authorList>
            <person name="de Groot N.N."/>
        </authorList>
    </citation>
    <scope>NUCLEOTIDE SEQUENCE [LARGE SCALE GENOMIC DNA]</scope>
    <source>
        <strain evidence="9 10">CGMCC 1.9157</strain>
    </source>
</reference>
<dbReference type="GO" id="GO:0005886">
    <property type="term" value="C:plasma membrane"/>
    <property type="evidence" value="ECO:0007669"/>
    <property type="project" value="TreeGrafter"/>
</dbReference>
<feature type="domain" description="ABC transporter" evidence="8">
    <location>
        <begin position="106"/>
        <end position="326"/>
    </location>
</feature>
<gene>
    <name evidence="9" type="ORF">SAMN04488056_104120</name>
</gene>
<evidence type="ECO:0000256" key="5">
    <source>
        <dbReference type="ARBA" id="ARBA00022967"/>
    </source>
</evidence>
<dbReference type="Gene3D" id="3.40.50.300">
    <property type="entry name" value="P-loop containing nucleotide triphosphate hydrolases"/>
    <property type="match status" value="1"/>
</dbReference>
<protein>
    <submittedName>
        <fullName evidence="9">Lipoprotein-releasing system ATP-binding protein</fullName>
    </submittedName>
</protein>
<evidence type="ECO:0000256" key="1">
    <source>
        <dbReference type="ARBA" id="ARBA00022448"/>
    </source>
</evidence>
<accession>A0A1I5FMM8</accession>
<dbReference type="SMART" id="SM00382">
    <property type="entry name" value="AAA"/>
    <property type="match status" value="1"/>
</dbReference>
<name>A0A1I5FMM8_9HYPH</name>
<dbReference type="GO" id="GO:0089705">
    <property type="term" value="P:protein localization to outer membrane"/>
    <property type="evidence" value="ECO:0007669"/>
    <property type="project" value="TreeGrafter"/>
</dbReference>
<dbReference type="PANTHER" id="PTHR24220">
    <property type="entry name" value="IMPORT ATP-BINDING PROTEIN"/>
    <property type="match status" value="1"/>
</dbReference>
<dbReference type="PROSITE" id="PS50893">
    <property type="entry name" value="ABC_TRANSPORTER_2"/>
    <property type="match status" value="1"/>
</dbReference>
<dbReference type="InterPro" id="IPR003593">
    <property type="entry name" value="AAA+_ATPase"/>
</dbReference>
<dbReference type="GO" id="GO:0098796">
    <property type="term" value="C:membrane protein complex"/>
    <property type="evidence" value="ECO:0007669"/>
    <property type="project" value="UniProtKB-ARBA"/>
</dbReference>
<keyword evidence="4 9" id="KW-0067">ATP-binding</keyword>
<dbReference type="InterPro" id="IPR003439">
    <property type="entry name" value="ABC_transporter-like_ATP-bd"/>
</dbReference>
<dbReference type="GO" id="GO:0005524">
    <property type="term" value="F:ATP binding"/>
    <property type="evidence" value="ECO:0007669"/>
    <property type="project" value="UniProtKB-KW"/>
</dbReference>
<comment type="similarity">
    <text evidence="6">Belongs to the ABC transporter superfamily. Macrolide exporter (TC 3.A.1.122) family.</text>
</comment>
<keyword evidence="2" id="KW-0997">Cell inner membrane</keyword>
<keyword evidence="9" id="KW-0449">Lipoprotein</keyword>
<dbReference type="SUPFAM" id="SSF52540">
    <property type="entry name" value="P-loop containing nucleoside triphosphate hydrolases"/>
    <property type="match status" value="1"/>
</dbReference>
<sequence>MSKKSFFWPILSDEERAKAAKPKGQRHEQTVSTPPEALPQIAEPAAGFVELTGSIPAMPTSTAPDEASLGSQDVGAVPGADQYTAFDQGSGQDYDPRDASSDENLLVLDNIQQAYEQAEDDLVVLNGAHLTVRAGEMVALVAPSGAGKSTLLHIAGLLERPTAGEVYIANVAQSQAADRTRTLVRRNEIGFVYQFHHLLAEFSALENVMLPQLIRGELRKEAETRAKELLAYMKIDHRSDHRPSELSGGEKQRVAIARAMANAPRVLLADEPTGNLDPNTSEYVFKALNALVKQSGIAALVATHNLFLAERMDRQITLVDGKIVDL</sequence>
<dbReference type="AlphaFoldDB" id="A0A1I5FMM8"/>
<keyword evidence="2" id="KW-1003">Cell membrane</keyword>
<dbReference type="GO" id="GO:0044874">
    <property type="term" value="P:lipoprotein localization to outer membrane"/>
    <property type="evidence" value="ECO:0007669"/>
    <property type="project" value="TreeGrafter"/>
</dbReference>
<evidence type="ECO:0000256" key="3">
    <source>
        <dbReference type="ARBA" id="ARBA00022741"/>
    </source>
</evidence>
<keyword evidence="5" id="KW-1278">Translocase</keyword>
<proteinExistence type="inferred from homology"/>
<evidence type="ECO:0000256" key="4">
    <source>
        <dbReference type="ARBA" id="ARBA00022840"/>
    </source>
</evidence>
<evidence type="ECO:0000256" key="7">
    <source>
        <dbReference type="SAM" id="MobiDB-lite"/>
    </source>
</evidence>
<dbReference type="PANTHER" id="PTHR24220:SF689">
    <property type="entry name" value="LIPOPROTEIN-RELEASING SYSTEM ATP-BINDING PROTEIN LOLD"/>
    <property type="match status" value="1"/>
</dbReference>
<feature type="region of interest" description="Disordered" evidence="7">
    <location>
        <begin position="1"/>
        <end position="98"/>
    </location>
</feature>
<dbReference type="CDD" id="cd03255">
    <property type="entry name" value="ABC_MJ0796_LolCDE_FtsE"/>
    <property type="match status" value="1"/>
</dbReference>
<dbReference type="InterPro" id="IPR027417">
    <property type="entry name" value="P-loop_NTPase"/>
</dbReference>
<dbReference type="EMBL" id="FOVR01000004">
    <property type="protein sequence ID" value="SFO25020.1"/>
    <property type="molecule type" value="Genomic_DNA"/>
</dbReference>
<evidence type="ECO:0000259" key="8">
    <source>
        <dbReference type="PROSITE" id="PS50893"/>
    </source>
</evidence>
<keyword evidence="10" id="KW-1185">Reference proteome</keyword>
<dbReference type="Pfam" id="PF00005">
    <property type="entry name" value="ABC_tran"/>
    <property type="match status" value="1"/>
</dbReference>
<keyword evidence="3" id="KW-0547">Nucleotide-binding</keyword>
<dbReference type="FunFam" id="3.40.50.300:FF:000032">
    <property type="entry name" value="Export ABC transporter ATP-binding protein"/>
    <property type="match status" value="1"/>
</dbReference>
<evidence type="ECO:0000313" key="10">
    <source>
        <dbReference type="Proteomes" id="UP000199236"/>
    </source>
</evidence>
<dbReference type="InterPro" id="IPR017911">
    <property type="entry name" value="MacB-like_ATP-bd"/>
</dbReference>
<dbReference type="GO" id="GO:0022857">
    <property type="term" value="F:transmembrane transporter activity"/>
    <property type="evidence" value="ECO:0007669"/>
    <property type="project" value="UniProtKB-ARBA"/>
</dbReference>
<evidence type="ECO:0000256" key="2">
    <source>
        <dbReference type="ARBA" id="ARBA00022519"/>
    </source>
</evidence>
<dbReference type="InterPro" id="IPR015854">
    <property type="entry name" value="ABC_transpr_LolD-like"/>
</dbReference>
<dbReference type="GO" id="GO:0016887">
    <property type="term" value="F:ATP hydrolysis activity"/>
    <property type="evidence" value="ECO:0007669"/>
    <property type="project" value="InterPro"/>
</dbReference>
<dbReference type="PROSITE" id="PS00211">
    <property type="entry name" value="ABC_TRANSPORTER_1"/>
    <property type="match status" value="1"/>
</dbReference>
<dbReference type="STRING" id="655353.SAMN04488056_104120"/>
<organism evidence="9 10">
    <name type="scientific">Cohaesibacter marisflavi</name>
    <dbReference type="NCBI Taxonomy" id="655353"/>
    <lineage>
        <taxon>Bacteria</taxon>
        <taxon>Pseudomonadati</taxon>
        <taxon>Pseudomonadota</taxon>
        <taxon>Alphaproteobacteria</taxon>
        <taxon>Hyphomicrobiales</taxon>
        <taxon>Cohaesibacteraceae</taxon>
    </lineage>
</organism>
<dbReference type="InterPro" id="IPR017871">
    <property type="entry name" value="ABC_transporter-like_CS"/>
</dbReference>
<keyword evidence="2" id="KW-0472">Membrane</keyword>